<proteinExistence type="inferred from homology"/>
<dbReference type="InterPro" id="IPR013658">
    <property type="entry name" value="SGL"/>
</dbReference>
<protein>
    <recommendedName>
        <fullName evidence="4">SMP-30/Gluconolactonase/LRE-like region domain-containing protein</fullName>
    </recommendedName>
</protein>
<dbReference type="RefSeq" id="WP_054359995.1">
    <property type="nucleotide sequence ID" value="NZ_LJYW01000001.1"/>
</dbReference>
<dbReference type="GO" id="GO:0005509">
    <property type="term" value="F:calcium ion binding"/>
    <property type="evidence" value="ECO:0007669"/>
    <property type="project" value="TreeGrafter"/>
</dbReference>
<sequence>MPEFRRLVDSRCELGEGPLWDDRTGLFRWLDIEGRALHEAAPDGSRYRARPMPDRPCSMGLCESGRLVIALPKRVVLFDLETGTIEPLADLEPDLPTTRLNDGKVGPDGAFWVGSMDERPERAPIGSLYRIGADGRVDRMIAGLRVSNGLAWSADGRTLYLADSRGPWIDRIAFDPATGSLGERVRMATLDDATGRPDGGATDLDGNYWSAGVTAGRLNRFDRDGRLAESFDLPVAAPTMPCFGGPERDLILVTSLSASVAPDRLAGKPWTGSPILFSPGARGVPVGRFADRN</sequence>
<feature type="domain" description="SMP-30/Gluconolactonase/LRE-like region" evidence="4">
    <location>
        <begin position="14"/>
        <end position="256"/>
    </location>
</feature>
<evidence type="ECO:0000259" key="4">
    <source>
        <dbReference type="Pfam" id="PF08450"/>
    </source>
</evidence>
<dbReference type="AlphaFoldDB" id="A0A0P6VPR5"/>
<dbReference type="STRING" id="665126.ABB55_17810"/>
<feature type="active site" description="Proton donor/acceptor" evidence="2">
    <location>
        <position position="198"/>
    </location>
</feature>
<comment type="caution">
    <text evidence="5">The sequence shown here is derived from an EMBL/GenBank/DDBJ whole genome shotgun (WGS) entry which is preliminary data.</text>
</comment>
<dbReference type="InterPro" id="IPR005511">
    <property type="entry name" value="SMP-30"/>
</dbReference>
<comment type="cofactor">
    <cofactor evidence="3">
        <name>Zn(2+)</name>
        <dbReference type="ChEBI" id="CHEBI:29105"/>
    </cofactor>
    <text evidence="3">Binds 1 divalent metal cation per subunit.</text>
</comment>
<dbReference type="GO" id="GO:0004341">
    <property type="term" value="F:gluconolactonase activity"/>
    <property type="evidence" value="ECO:0007669"/>
    <property type="project" value="TreeGrafter"/>
</dbReference>
<evidence type="ECO:0000256" key="1">
    <source>
        <dbReference type="ARBA" id="ARBA00008853"/>
    </source>
</evidence>
<dbReference type="Gene3D" id="2.120.10.30">
    <property type="entry name" value="TolB, C-terminal domain"/>
    <property type="match status" value="1"/>
</dbReference>
<evidence type="ECO:0000313" key="5">
    <source>
        <dbReference type="EMBL" id="KPL53831.1"/>
    </source>
</evidence>
<dbReference type="PANTHER" id="PTHR10907">
    <property type="entry name" value="REGUCALCIN"/>
    <property type="match status" value="1"/>
</dbReference>
<reference evidence="5 6" key="1">
    <citation type="submission" date="2015-09" db="EMBL/GenBank/DDBJ databases">
        <authorList>
            <person name="Jackson K.R."/>
            <person name="Lunt B.L."/>
            <person name="Fisher J.N.B."/>
            <person name="Gardner A.V."/>
            <person name="Bailey M.E."/>
            <person name="Deus L.M."/>
            <person name="Earl A.S."/>
            <person name="Gibby P.D."/>
            <person name="Hartmann K.A."/>
            <person name="Liu J.E."/>
            <person name="Manci A.M."/>
            <person name="Nielsen D.A."/>
            <person name="Solomon M.B."/>
            <person name="Breakwell D.P."/>
            <person name="Burnett S.H."/>
            <person name="Grose J.H."/>
        </authorList>
    </citation>
    <scope>NUCLEOTIDE SEQUENCE [LARGE SCALE GENOMIC DNA]</scope>
    <source>
        <strain evidence="5 6">16</strain>
    </source>
</reference>
<dbReference type="InterPro" id="IPR011042">
    <property type="entry name" value="6-blade_b-propeller_TolB-like"/>
</dbReference>
<comment type="similarity">
    <text evidence="1">Belongs to the SMP-30/CGR1 family.</text>
</comment>
<feature type="binding site" evidence="3">
    <location>
        <position position="99"/>
    </location>
    <ligand>
        <name>substrate</name>
    </ligand>
</feature>
<evidence type="ECO:0000256" key="3">
    <source>
        <dbReference type="PIRSR" id="PIRSR605511-2"/>
    </source>
</evidence>
<dbReference type="PRINTS" id="PR01790">
    <property type="entry name" value="SMP30FAMILY"/>
</dbReference>
<dbReference type="GO" id="GO:0019853">
    <property type="term" value="P:L-ascorbic acid biosynthetic process"/>
    <property type="evidence" value="ECO:0007669"/>
    <property type="project" value="TreeGrafter"/>
</dbReference>
<evidence type="ECO:0000256" key="2">
    <source>
        <dbReference type="PIRSR" id="PIRSR605511-1"/>
    </source>
</evidence>
<keyword evidence="6" id="KW-1185">Reference proteome</keyword>
<dbReference type="Proteomes" id="UP000048984">
    <property type="component" value="Unassembled WGS sequence"/>
</dbReference>
<dbReference type="EMBL" id="LJYW01000001">
    <property type="protein sequence ID" value="KPL53831.1"/>
    <property type="molecule type" value="Genomic_DNA"/>
</dbReference>
<dbReference type="SUPFAM" id="SSF63829">
    <property type="entry name" value="Calcium-dependent phosphotriesterase"/>
    <property type="match status" value="1"/>
</dbReference>
<keyword evidence="3" id="KW-0862">Zinc</keyword>
<organism evidence="5 6">
    <name type="scientific">Prosthecodimorpha hirschii</name>
    <dbReference type="NCBI Taxonomy" id="665126"/>
    <lineage>
        <taxon>Bacteria</taxon>
        <taxon>Pseudomonadati</taxon>
        <taxon>Pseudomonadota</taxon>
        <taxon>Alphaproteobacteria</taxon>
        <taxon>Hyphomicrobiales</taxon>
        <taxon>Ancalomicrobiaceae</taxon>
        <taxon>Prosthecodimorpha</taxon>
    </lineage>
</organism>
<feature type="binding site" evidence="3">
    <location>
        <position position="148"/>
    </location>
    <ligand>
        <name>a divalent metal cation</name>
        <dbReference type="ChEBI" id="CHEBI:60240"/>
    </ligand>
</feature>
<gene>
    <name evidence="5" type="ORF">ABB55_17810</name>
</gene>
<feature type="binding site" evidence="3">
    <location>
        <position position="198"/>
    </location>
    <ligand>
        <name>a divalent metal cation</name>
        <dbReference type="ChEBI" id="CHEBI:60240"/>
    </ligand>
</feature>
<reference evidence="5 6" key="2">
    <citation type="submission" date="2015-10" db="EMBL/GenBank/DDBJ databases">
        <title>Draft Genome Sequence of Prosthecomicrobium hirschii ATCC 27832.</title>
        <authorList>
            <person name="Daniel J."/>
            <person name="Givan S.A."/>
            <person name="Brun Y.V."/>
            <person name="Brown P.J."/>
        </authorList>
    </citation>
    <scope>NUCLEOTIDE SEQUENCE [LARGE SCALE GENOMIC DNA]</scope>
    <source>
        <strain evidence="5 6">16</strain>
    </source>
</reference>
<accession>A0A0P6VPR5</accession>
<name>A0A0P6VPR5_9HYPH</name>
<keyword evidence="3" id="KW-0479">Metal-binding</keyword>
<feature type="binding site" evidence="3">
    <location>
        <position position="16"/>
    </location>
    <ligand>
        <name>a divalent metal cation</name>
        <dbReference type="ChEBI" id="CHEBI:60240"/>
    </ligand>
</feature>
<feature type="binding site" evidence="3">
    <location>
        <position position="101"/>
    </location>
    <ligand>
        <name>substrate</name>
    </ligand>
</feature>
<dbReference type="PANTHER" id="PTHR10907:SF47">
    <property type="entry name" value="REGUCALCIN"/>
    <property type="match status" value="1"/>
</dbReference>
<dbReference type="Pfam" id="PF08450">
    <property type="entry name" value="SGL"/>
    <property type="match status" value="1"/>
</dbReference>
<evidence type="ECO:0000313" key="6">
    <source>
        <dbReference type="Proteomes" id="UP000048984"/>
    </source>
</evidence>